<accession>A0AA88D8F3</accession>
<proteinExistence type="predicted"/>
<organism evidence="1 2">
    <name type="scientific">Ficus carica</name>
    <name type="common">Common fig</name>
    <dbReference type="NCBI Taxonomy" id="3494"/>
    <lineage>
        <taxon>Eukaryota</taxon>
        <taxon>Viridiplantae</taxon>
        <taxon>Streptophyta</taxon>
        <taxon>Embryophyta</taxon>
        <taxon>Tracheophyta</taxon>
        <taxon>Spermatophyta</taxon>
        <taxon>Magnoliopsida</taxon>
        <taxon>eudicotyledons</taxon>
        <taxon>Gunneridae</taxon>
        <taxon>Pentapetalae</taxon>
        <taxon>rosids</taxon>
        <taxon>fabids</taxon>
        <taxon>Rosales</taxon>
        <taxon>Moraceae</taxon>
        <taxon>Ficeae</taxon>
        <taxon>Ficus</taxon>
    </lineage>
</organism>
<gene>
    <name evidence="1" type="ORF">TIFTF001_016072</name>
</gene>
<evidence type="ECO:0000313" key="2">
    <source>
        <dbReference type="Proteomes" id="UP001187192"/>
    </source>
</evidence>
<protein>
    <submittedName>
        <fullName evidence="1">Uncharacterized protein</fullName>
    </submittedName>
</protein>
<dbReference type="AlphaFoldDB" id="A0AA88D8F3"/>
<evidence type="ECO:0000313" key="1">
    <source>
        <dbReference type="EMBL" id="GMN46886.1"/>
    </source>
</evidence>
<dbReference type="Proteomes" id="UP001187192">
    <property type="component" value="Unassembled WGS sequence"/>
</dbReference>
<name>A0AA88D8F3_FICCA</name>
<keyword evidence="2" id="KW-1185">Reference proteome</keyword>
<dbReference type="EMBL" id="BTGU01000024">
    <property type="protein sequence ID" value="GMN46886.1"/>
    <property type="molecule type" value="Genomic_DNA"/>
</dbReference>
<reference evidence="1" key="1">
    <citation type="submission" date="2023-07" db="EMBL/GenBank/DDBJ databases">
        <title>draft genome sequence of fig (Ficus carica).</title>
        <authorList>
            <person name="Takahashi T."/>
            <person name="Nishimura K."/>
        </authorList>
    </citation>
    <scope>NUCLEOTIDE SEQUENCE</scope>
</reference>
<sequence>MIFAVYFPYCLSYYCTVIPLTVLGQPFDFLVHLKYEAILEHHIFQTSPIIPDHTIDPEPYLNHSPKLPFTKDSRSLHKNHSCFSPTPYAHPKIPFYEKFSSTRDRNCNGRCLWNCLPRGHPGLARPSQGQPCGLQDEALMKKLVVPLVKHFIDAN</sequence>
<comment type="caution">
    <text evidence="1">The sequence shown here is derived from an EMBL/GenBank/DDBJ whole genome shotgun (WGS) entry which is preliminary data.</text>
</comment>